<evidence type="ECO:0000256" key="1">
    <source>
        <dbReference type="SAM" id="MobiDB-lite"/>
    </source>
</evidence>
<feature type="compositionally biased region" description="Basic and acidic residues" evidence="1">
    <location>
        <begin position="23"/>
        <end position="36"/>
    </location>
</feature>
<feature type="signal peptide" evidence="2">
    <location>
        <begin position="1"/>
        <end position="19"/>
    </location>
</feature>
<sequence>MNIISTPLLILLWFSQNSGSRSHLLEDHHRGTERTTTKCTSRMINSSI</sequence>
<evidence type="ECO:0000256" key="2">
    <source>
        <dbReference type="SAM" id="SignalP"/>
    </source>
</evidence>
<organism evidence="3 4">
    <name type="scientific">Bambusicola thoracicus</name>
    <name type="common">Chinese bamboo-partridge</name>
    <name type="synonym">Perdix thoracica</name>
    <dbReference type="NCBI Taxonomy" id="9083"/>
    <lineage>
        <taxon>Eukaryota</taxon>
        <taxon>Metazoa</taxon>
        <taxon>Chordata</taxon>
        <taxon>Craniata</taxon>
        <taxon>Vertebrata</taxon>
        <taxon>Euteleostomi</taxon>
        <taxon>Archelosauria</taxon>
        <taxon>Archosauria</taxon>
        <taxon>Dinosauria</taxon>
        <taxon>Saurischia</taxon>
        <taxon>Theropoda</taxon>
        <taxon>Coelurosauria</taxon>
        <taxon>Aves</taxon>
        <taxon>Neognathae</taxon>
        <taxon>Galloanserae</taxon>
        <taxon>Galliformes</taxon>
        <taxon>Phasianidae</taxon>
        <taxon>Perdicinae</taxon>
        <taxon>Bambusicola</taxon>
    </lineage>
</organism>
<proteinExistence type="predicted"/>
<keyword evidence="2" id="KW-0732">Signal</keyword>
<reference evidence="3 4" key="1">
    <citation type="submission" date="2018-01" db="EMBL/GenBank/DDBJ databases">
        <title>Comparison of the Chinese Bamboo Partridge and Red Junglefowl genome sequences highlights the importance of demography in genome evolution.</title>
        <authorList>
            <person name="Tiley G.P."/>
            <person name="Kimball R.T."/>
            <person name="Braun E.L."/>
            <person name="Burleigh J.G."/>
        </authorList>
    </citation>
    <scope>NUCLEOTIDE SEQUENCE [LARGE SCALE GENOMIC DNA]</scope>
    <source>
        <strain evidence="3">RTK389</strain>
        <tissue evidence="3">Blood</tissue>
    </source>
</reference>
<accession>A0A2P4SKV7</accession>
<evidence type="ECO:0000313" key="4">
    <source>
        <dbReference type="Proteomes" id="UP000237246"/>
    </source>
</evidence>
<keyword evidence="4" id="KW-1185">Reference proteome</keyword>
<dbReference type="EMBL" id="PPHD01038886">
    <property type="protein sequence ID" value="POI24739.1"/>
    <property type="molecule type" value="Genomic_DNA"/>
</dbReference>
<protein>
    <submittedName>
        <fullName evidence="3">Uncharacterized protein</fullName>
    </submittedName>
</protein>
<feature type="compositionally biased region" description="Polar residues" evidence="1">
    <location>
        <begin position="37"/>
        <end position="48"/>
    </location>
</feature>
<dbReference type="Proteomes" id="UP000237246">
    <property type="component" value="Unassembled WGS sequence"/>
</dbReference>
<feature type="chain" id="PRO_5015127006" evidence="2">
    <location>
        <begin position="20"/>
        <end position="48"/>
    </location>
</feature>
<feature type="region of interest" description="Disordered" evidence="1">
    <location>
        <begin position="23"/>
        <end position="48"/>
    </location>
</feature>
<name>A0A2P4SKV7_BAMTH</name>
<evidence type="ECO:0000313" key="3">
    <source>
        <dbReference type="EMBL" id="POI24739.1"/>
    </source>
</evidence>
<gene>
    <name evidence="3" type="ORF">CIB84_011514</name>
</gene>
<comment type="caution">
    <text evidence="3">The sequence shown here is derived from an EMBL/GenBank/DDBJ whole genome shotgun (WGS) entry which is preliminary data.</text>
</comment>
<dbReference type="AlphaFoldDB" id="A0A2P4SKV7"/>